<sequence>MGKKPQILEINTSRGPPQNMDPWCINSPQTRESLSEHGGMTSRPFANMGALSQMRRSVFSHYPQQHHKAQNSPKGPSGFVRNPVHTNQIRVNSTSGLHGTIKTRIRGLLNSEPVKGTMNKHNA</sequence>
<reference evidence="2" key="1">
    <citation type="submission" date="2015-12" db="EMBL/GenBank/DDBJ databases">
        <title>Gene expression during late stages of embryo sac development: a critical building block for successful pollen-pistil interactions.</title>
        <authorList>
            <person name="Liu Y."/>
            <person name="Joly V."/>
            <person name="Sabar M."/>
            <person name="Matton D.P."/>
        </authorList>
    </citation>
    <scope>NUCLEOTIDE SEQUENCE</scope>
</reference>
<feature type="region of interest" description="Disordered" evidence="1">
    <location>
        <begin position="1"/>
        <end position="42"/>
    </location>
</feature>
<name>A0A0V0GPE1_SOLCH</name>
<accession>A0A0V0GPE1</accession>
<dbReference type="EMBL" id="GEDG01034689">
    <property type="protein sequence ID" value="JAP09607.1"/>
    <property type="molecule type" value="Transcribed_RNA"/>
</dbReference>
<dbReference type="AlphaFoldDB" id="A0A0V0GPE1"/>
<protein>
    <submittedName>
        <fullName evidence="2">Putative ovule protein</fullName>
    </submittedName>
</protein>
<proteinExistence type="predicted"/>
<organism evidence="2">
    <name type="scientific">Solanum chacoense</name>
    <name type="common">Chaco potato</name>
    <dbReference type="NCBI Taxonomy" id="4108"/>
    <lineage>
        <taxon>Eukaryota</taxon>
        <taxon>Viridiplantae</taxon>
        <taxon>Streptophyta</taxon>
        <taxon>Embryophyta</taxon>
        <taxon>Tracheophyta</taxon>
        <taxon>Spermatophyta</taxon>
        <taxon>Magnoliopsida</taxon>
        <taxon>eudicotyledons</taxon>
        <taxon>Gunneridae</taxon>
        <taxon>Pentapetalae</taxon>
        <taxon>asterids</taxon>
        <taxon>lamiids</taxon>
        <taxon>Solanales</taxon>
        <taxon>Solanaceae</taxon>
        <taxon>Solanoideae</taxon>
        <taxon>Solaneae</taxon>
        <taxon>Solanum</taxon>
    </lineage>
</organism>
<evidence type="ECO:0000313" key="2">
    <source>
        <dbReference type="EMBL" id="JAP09607.1"/>
    </source>
</evidence>
<evidence type="ECO:0000256" key="1">
    <source>
        <dbReference type="SAM" id="MobiDB-lite"/>
    </source>
</evidence>
<feature type="region of interest" description="Disordered" evidence="1">
    <location>
        <begin position="60"/>
        <end position="83"/>
    </location>
</feature>